<dbReference type="EMBL" id="BARX01000038">
    <property type="protein sequence ID" value="GAD03928.1"/>
    <property type="molecule type" value="Genomic_DNA"/>
</dbReference>
<dbReference type="RefSeq" id="WP_016403695.1">
    <property type="nucleotide sequence ID" value="NZ_BARX01000038.1"/>
</dbReference>
<comment type="subcellular location">
    <subcellularLocation>
        <location evidence="1">Cell inner membrane</location>
        <topology evidence="1">Multi-pass membrane protein</topology>
    </subcellularLocation>
</comment>
<evidence type="ECO:0000256" key="6">
    <source>
        <dbReference type="ARBA" id="ARBA00022692"/>
    </source>
</evidence>
<feature type="transmembrane region" description="Helical" evidence="9">
    <location>
        <begin position="33"/>
        <end position="57"/>
    </location>
</feature>
<keyword evidence="11" id="KW-1185">Reference proteome</keyword>
<evidence type="ECO:0000256" key="8">
    <source>
        <dbReference type="ARBA" id="ARBA00023136"/>
    </source>
</evidence>
<keyword evidence="6 9" id="KW-0812">Transmembrane</keyword>
<comment type="caution">
    <text evidence="10">The sequence shown here is derived from an EMBL/GenBank/DDBJ whole genome shotgun (WGS) entry which is preliminary data.</text>
</comment>
<organism evidence="10 11">
    <name type="scientific">Agarivorans albus MKT 106</name>
    <dbReference type="NCBI Taxonomy" id="1331007"/>
    <lineage>
        <taxon>Bacteria</taxon>
        <taxon>Pseudomonadati</taxon>
        <taxon>Pseudomonadota</taxon>
        <taxon>Gammaproteobacteria</taxon>
        <taxon>Alteromonadales</taxon>
        <taxon>Alteromonadaceae</taxon>
        <taxon>Agarivorans</taxon>
    </lineage>
</organism>
<evidence type="ECO:0000256" key="1">
    <source>
        <dbReference type="ARBA" id="ARBA00004429"/>
    </source>
</evidence>
<comment type="similarity">
    <text evidence="2">Belongs to the UPF0208 family.</text>
</comment>
<keyword evidence="8 9" id="KW-0472">Membrane</keyword>
<evidence type="ECO:0000256" key="2">
    <source>
        <dbReference type="ARBA" id="ARBA00009474"/>
    </source>
</evidence>
<keyword evidence="4" id="KW-1003">Cell membrane</keyword>
<accession>R9PRM9</accession>
<dbReference type="NCBIfam" id="NF002493">
    <property type="entry name" value="PRK01816.1"/>
    <property type="match status" value="1"/>
</dbReference>
<feature type="transmembrane region" description="Helical" evidence="9">
    <location>
        <begin position="63"/>
        <end position="85"/>
    </location>
</feature>
<evidence type="ECO:0000313" key="11">
    <source>
        <dbReference type="Proteomes" id="UP000014461"/>
    </source>
</evidence>
<name>R9PRM9_AGAAL</name>
<dbReference type="AlphaFoldDB" id="R9PRM9"/>
<dbReference type="InterPro" id="IPR007334">
    <property type="entry name" value="UPF0208"/>
</dbReference>
<dbReference type="GO" id="GO:0005886">
    <property type="term" value="C:plasma membrane"/>
    <property type="evidence" value="ECO:0007669"/>
    <property type="project" value="UniProtKB-SubCell"/>
</dbReference>
<evidence type="ECO:0000256" key="4">
    <source>
        <dbReference type="ARBA" id="ARBA00022475"/>
    </source>
</evidence>
<evidence type="ECO:0000256" key="5">
    <source>
        <dbReference type="ARBA" id="ARBA00022519"/>
    </source>
</evidence>
<keyword evidence="5" id="KW-0997">Cell inner membrane</keyword>
<protein>
    <recommendedName>
        <fullName evidence="3">UPF0208 membrane protein YfbV</fullName>
    </recommendedName>
</protein>
<dbReference type="OrthoDB" id="7066670at2"/>
<evidence type="ECO:0000256" key="7">
    <source>
        <dbReference type="ARBA" id="ARBA00022989"/>
    </source>
</evidence>
<gene>
    <name evidence="10" type="ORF">AALB_4008</name>
</gene>
<proteinExistence type="inferred from homology"/>
<dbReference type="STRING" id="1331007.AALB_4008"/>
<dbReference type="Proteomes" id="UP000014461">
    <property type="component" value="Unassembled WGS sequence"/>
</dbReference>
<evidence type="ECO:0000256" key="9">
    <source>
        <dbReference type="SAM" id="Phobius"/>
    </source>
</evidence>
<evidence type="ECO:0000313" key="10">
    <source>
        <dbReference type="EMBL" id="GAD03928.1"/>
    </source>
</evidence>
<dbReference type="Pfam" id="PF04217">
    <property type="entry name" value="DUF412"/>
    <property type="match status" value="1"/>
</dbReference>
<sequence length="152" mass="17417">MGKFSEMLNDGREYMKRWPNQRVLAPIFPENRVIFATSLAMKTMPAIAVVTVMMPYMANLTEILPQSVMMAMVIFLMPLHGLYWLGKRANSQLPPSLATWYRDLHHKLAEAGESIAPAVTQPRYAELADLLRKAFKRFDKSFVLADDFNDYS</sequence>
<keyword evidence="7 9" id="KW-1133">Transmembrane helix</keyword>
<evidence type="ECO:0000256" key="3">
    <source>
        <dbReference type="ARBA" id="ARBA00018831"/>
    </source>
</evidence>
<reference evidence="10" key="1">
    <citation type="journal article" date="2013" name="Genome Announc.">
        <title>Draft Genome Sequence of Agarivorans albus Strain MKT 106T, an Agarolytic Marine Bacterium.</title>
        <authorList>
            <person name="Yasuike M."/>
            <person name="Nakamura Y."/>
            <person name="Kai W."/>
            <person name="Fujiwara A."/>
            <person name="Fukui Y."/>
            <person name="Satomi M."/>
            <person name="Sano M."/>
        </authorList>
    </citation>
    <scope>NUCLEOTIDE SEQUENCE [LARGE SCALE GENOMIC DNA]</scope>
</reference>